<keyword evidence="2" id="KW-0732">Signal</keyword>
<evidence type="ECO:0000313" key="5">
    <source>
        <dbReference type="Proteomes" id="UP000002037"/>
    </source>
</evidence>
<protein>
    <recommendedName>
        <fullName evidence="3">SCP domain-containing protein</fullName>
    </recommendedName>
</protein>
<sequence length="299" mass="32483">MRFSKTLYAIATILAAADAATLTEYFTAPTQTVWYTHTLQSVYTTRTQLATVYSAPPNYDQDTETFSSSVGPPQTSLYTSSEATDATSSAQSSSTSQSSSTTPESSSTTPESSSTTPASSSESSSETPSSTVSEADQPTEDIQFANDILAAHNYYRELHHVGDLAWNNTLYEFAKEYVNTAFDCSNLELVHSNYPPYGENLAAGYVGGSSPVVDGWYGAEIDLVKSWDPISYSQSTGHLTQLLWRSSTQVGCARLNCTNPNDSPNWRQITSCNYYPRGNIIGTNSTSGNTYFVDNVFPI</sequence>
<gene>
    <name evidence="4" type="ORF">CTRG_03687</name>
</gene>
<dbReference type="Pfam" id="PF00188">
    <property type="entry name" value="CAP"/>
    <property type="match status" value="1"/>
</dbReference>
<dbReference type="SMART" id="SM00198">
    <property type="entry name" value="SCP"/>
    <property type="match status" value="1"/>
</dbReference>
<dbReference type="STRING" id="294747.C5MC95"/>
<feature type="compositionally biased region" description="Low complexity" evidence="1">
    <location>
        <begin position="79"/>
        <end position="134"/>
    </location>
</feature>
<evidence type="ECO:0000259" key="3">
    <source>
        <dbReference type="SMART" id="SM00198"/>
    </source>
</evidence>
<dbReference type="PANTHER" id="PTHR10334">
    <property type="entry name" value="CYSTEINE-RICH SECRETORY PROTEIN-RELATED"/>
    <property type="match status" value="1"/>
</dbReference>
<reference evidence="4 5" key="1">
    <citation type="journal article" date="2009" name="Nature">
        <title>Evolution of pathogenicity and sexual reproduction in eight Candida genomes.</title>
        <authorList>
            <person name="Butler G."/>
            <person name="Rasmussen M.D."/>
            <person name="Lin M.F."/>
            <person name="Santos M.A."/>
            <person name="Sakthikumar S."/>
            <person name="Munro C.A."/>
            <person name="Rheinbay E."/>
            <person name="Grabherr M."/>
            <person name="Forche A."/>
            <person name="Reedy J.L."/>
            <person name="Agrafioti I."/>
            <person name="Arnaud M.B."/>
            <person name="Bates S."/>
            <person name="Brown A.J."/>
            <person name="Brunke S."/>
            <person name="Costanzo M.C."/>
            <person name="Fitzpatrick D.A."/>
            <person name="de Groot P.W."/>
            <person name="Harris D."/>
            <person name="Hoyer L.L."/>
            <person name="Hube B."/>
            <person name="Klis F.M."/>
            <person name="Kodira C."/>
            <person name="Lennard N."/>
            <person name="Logue M.E."/>
            <person name="Martin R."/>
            <person name="Neiman A.M."/>
            <person name="Nikolaou E."/>
            <person name="Quail M.A."/>
            <person name="Quinn J."/>
            <person name="Santos M.C."/>
            <person name="Schmitzberger F.F."/>
            <person name="Sherlock G."/>
            <person name="Shah P."/>
            <person name="Silverstein K.A."/>
            <person name="Skrzypek M.S."/>
            <person name="Soll D."/>
            <person name="Staggs R."/>
            <person name="Stansfield I."/>
            <person name="Stumpf M.P."/>
            <person name="Sudbery P.E."/>
            <person name="Srikantha T."/>
            <person name="Zeng Q."/>
            <person name="Berman J."/>
            <person name="Berriman M."/>
            <person name="Heitman J."/>
            <person name="Gow N.A."/>
            <person name="Lorenz M.C."/>
            <person name="Birren B.W."/>
            <person name="Kellis M."/>
            <person name="Cuomo C.A."/>
        </authorList>
    </citation>
    <scope>NUCLEOTIDE SEQUENCE [LARGE SCALE GENOMIC DNA]</scope>
    <source>
        <strain evidence="5">ATCC MYA-3404 / T1</strain>
    </source>
</reference>
<dbReference type="KEGG" id="ctp:CTRG_03687"/>
<dbReference type="OrthoDB" id="337038at2759"/>
<dbReference type="VEuPathDB" id="FungiDB:CTRG_03687"/>
<keyword evidence="5" id="KW-1185">Reference proteome</keyword>
<dbReference type="InterPro" id="IPR014044">
    <property type="entry name" value="CAP_dom"/>
</dbReference>
<name>C5MC95_CANTT</name>
<dbReference type="RefSeq" id="XP_002549390.1">
    <property type="nucleotide sequence ID" value="XM_002549344.1"/>
</dbReference>
<evidence type="ECO:0000256" key="2">
    <source>
        <dbReference type="SAM" id="SignalP"/>
    </source>
</evidence>
<dbReference type="AlphaFoldDB" id="C5MC95"/>
<feature type="signal peptide" evidence="2">
    <location>
        <begin position="1"/>
        <end position="19"/>
    </location>
</feature>
<dbReference type="InterPro" id="IPR001283">
    <property type="entry name" value="CRISP-related"/>
</dbReference>
<dbReference type="Gene3D" id="3.40.33.10">
    <property type="entry name" value="CAP"/>
    <property type="match status" value="1"/>
</dbReference>
<dbReference type="SUPFAM" id="SSF55797">
    <property type="entry name" value="PR-1-like"/>
    <property type="match status" value="1"/>
</dbReference>
<dbReference type="InterPro" id="IPR035940">
    <property type="entry name" value="CAP_sf"/>
</dbReference>
<organism evidence="4 5">
    <name type="scientific">Candida tropicalis (strain ATCC MYA-3404 / T1)</name>
    <name type="common">Yeast</name>
    <dbReference type="NCBI Taxonomy" id="294747"/>
    <lineage>
        <taxon>Eukaryota</taxon>
        <taxon>Fungi</taxon>
        <taxon>Dikarya</taxon>
        <taxon>Ascomycota</taxon>
        <taxon>Saccharomycotina</taxon>
        <taxon>Pichiomycetes</taxon>
        <taxon>Debaryomycetaceae</taxon>
        <taxon>Candida/Lodderomyces clade</taxon>
        <taxon>Candida</taxon>
    </lineage>
</organism>
<dbReference type="PRINTS" id="PR00837">
    <property type="entry name" value="V5TPXLIKE"/>
</dbReference>
<feature type="chain" id="PRO_5002955164" description="SCP domain-containing protein" evidence="2">
    <location>
        <begin position="20"/>
        <end position="299"/>
    </location>
</feature>
<dbReference type="eggNOG" id="KOG3017">
    <property type="taxonomic scope" value="Eukaryota"/>
</dbReference>
<feature type="domain" description="SCP" evidence="3">
    <location>
        <begin position="143"/>
        <end position="282"/>
    </location>
</feature>
<dbReference type="GeneID" id="8297821"/>
<dbReference type="HOGENOM" id="CLU_035730_3_0_1"/>
<evidence type="ECO:0000256" key="1">
    <source>
        <dbReference type="SAM" id="MobiDB-lite"/>
    </source>
</evidence>
<dbReference type="Proteomes" id="UP000002037">
    <property type="component" value="Unassembled WGS sequence"/>
</dbReference>
<evidence type="ECO:0000313" key="4">
    <source>
        <dbReference type="EMBL" id="EER33262.1"/>
    </source>
</evidence>
<accession>C5MC95</accession>
<proteinExistence type="predicted"/>
<dbReference type="EMBL" id="GG692398">
    <property type="protein sequence ID" value="EER33262.1"/>
    <property type="molecule type" value="Genomic_DNA"/>
</dbReference>
<feature type="compositionally biased region" description="Polar residues" evidence="1">
    <location>
        <begin position="64"/>
        <end position="78"/>
    </location>
</feature>
<feature type="region of interest" description="Disordered" evidence="1">
    <location>
        <begin position="61"/>
        <end position="138"/>
    </location>
</feature>